<reference evidence="2 3" key="1">
    <citation type="submission" date="2024-11" db="EMBL/GenBank/DDBJ databases">
        <title>A near-complete genome assembly of Cinchona calisaya.</title>
        <authorList>
            <person name="Lian D.C."/>
            <person name="Zhao X.W."/>
            <person name="Wei L."/>
        </authorList>
    </citation>
    <scope>NUCLEOTIDE SEQUENCE [LARGE SCALE GENOMIC DNA]</scope>
    <source>
        <tissue evidence="2">Nenye</tissue>
    </source>
</reference>
<protein>
    <submittedName>
        <fullName evidence="2">Uncharacterized protein</fullName>
    </submittedName>
</protein>
<sequence>MSKEAWKKIGGVFLRVQEVLIPQEKSKEGRDMKVLVEVELSQPPLRESIFSHPIRKQSYRRGENKRKDGIRKGKGDVEREGENSLLRLVREEEVLNIEVITGNLTIAPPGKVGNLSDDIKGQESELGIKNKIKEEGTLKISNIQNVWKIERTKHDNDYKNQDPVDMIIDQQLLICNLRDRSKGQRNQLVSLEDKEYH</sequence>
<gene>
    <name evidence="2" type="ORF">ACH5RR_018557</name>
</gene>
<accession>A0ABD2ZMA1</accession>
<proteinExistence type="predicted"/>
<dbReference type="AlphaFoldDB" id="A0ABD2ZMA1"/>
<evidence type="ECO:0000256" key="1">
    <source>
        <dbReference type="SAM" id="MobiDB-lite"/>
    </source>
</evidence>
<comment type="caution">
    <text evidence="2">The sequence shown here is derived from an EMBL/GenBank/DDBJ whole genome shotgun (WGS) entry which is preliminary data.</text>
</comment>
<dbReference type="EMBL" id="JBJUIK010000008">
    <property type="protein sequence ID" value="KAL3520408.1"/>
    <property type="molecule type" value="Genomic_DNA"/>
</dbReference>
<evidence type="ECO:0000313" key="2">
    <source>
        <dbReference type="EMBL" id="KAL3520408.1"/>
    </source>
</evidence>
<keyword evidence="3" id="KW-1185">Reference proteome</keyword>
<dbReference type="Proteomes" id="UP001630127">
    <property type="component" value="Unassembled WGS sequence"/>
</dbReference>
<evidence type="ECO:0000313" key="3">
    <source>
        <dbReference type="Proteomes" id="UP001630127"/>
    </source>
</evidence>
<organism evidence="2 3">
    <name type="scientific">Cinchona calisaya</name>
    <dbReference type="NCBI Taxonomy" id="153742"/>
    <lineage>
        <taxon>Eukaryota</taxon>
        <taxon>Viridiplantae</taxon>
        <taxon>Streptophyta</taxon>
        <taxon>Embryophyta</taxon>
        <taxon>Tracheophyta</taxon>
        <taxon>Spermatophyta</taxon>
        <taxon>Magnoliopsida</taxon>
        <taxon>eudicotyledons</taxon>
        <taxon>Gunneridae</taxon>
        <taxon>Pentapetalae</taxon>
        <taxon>asterids</taxon>
        <taxon>lamiids</taxon>
        <taxon>Gentianales</taxon>
        <taxon>Rubiaceae</taxon>
        <taxon>Cinchonoideae</taxon>
        <taxon>Cinchoneae</taxon>
        <taxon>Cinchona</taxon>
    </lineage>
</organism>
<feature type="compositionally biased region" description="Basic and acidic residues" evidence="1">
    <location>
        <begin position="60"/>
        <end position="76"/>
    </location>
</feature>
<name>A0ABD2ZMA1_9GENT</name>
<feature type="region of interest" description="Disordered" evidence="1">
    <location>
        <begin position="56"/>
        <end position="76"/>
    </location>
</feature>